<keyword evidence="2" id="KW-1185">Reference proteome</keyword>
<organism evidence="1 2">
    <name type="scientific">Sphenostylis stenocarpa</name>
    <dbReference type="NCBI Taxonomy" id="92480"/>
    <lineage>
        <taxon>Eukaryota</taxon>
        <taxon>Viridiplantae</taxon>
        <taxon>Streptophyta</taxon>
        <taxon>Embryophyta</taxon>
        <taxon>Tracheophyta</taxon>
        <taxon>Spermatophyta</taxon>
        <taxon>Magnoliopsida</taxon>
        <taxon>eudicotyledons</taxon>
        <taxon>Gunneridae</taxon>
        <taxon>Pentapetalae</taxon>
        <taxon>rosids</taxon>
        <taxon>fabids</taxon>
        <taxon>Fabales</taxon>
        <taxon>Fabaceae</taxon>
        <taxon>Papilionoideae</taxon>
        <taxon>50 kb inversion clade</taxon>
        <taxon>NPAAA clade</taxon>
        <taxon>indigoferoid/millettioid clade</taxon>
        <taxon>Phaseoleae</taxon>
        <taxon>Sphenostylis</taxon>
    </lineage>
</organism>
<evidence type="ECO:0000313" key="1">
    <source>
        <dbReference type="EMBL" id="CAJ1938159.1"/>
    </source>
</evidence>
<dbReference type="Gramene" id="rna-AYBTSS11_LOCUS8411">
    <property type="protein sequence ID" value="CAJ1938159.1"/>
    <property type="gene ID" value="gene-AYBTSS11_LOCUS8411"/>
</dbReference>
<evidence type="ECO:0000313" key="2">
    <source>
        <dbReference type="Proteomes" id="UP001189624"/>
    </source>
</evidence>
<dbReference type="Proteomes" id="UP001189624">
    <property type="component" value="Chromosome 3"/>
</dbReference>
<name>A0AA86V6Z7_9FABA</name>
<gene>
    <name evidence="1" type="ORF">AYBTSS11_LOCUS8411</name>
</gene>
<reference evidence="1" key="1">
    <citation type="submission" date="2023-10" db="EMBL/GenBank/DDBJ databases">
        <authorList>
            <person name="Domelevo Entfellner J.-B."/>
        </authorList>
    </citation>
    <scope>NUCLEOTIDE SEQUENCE</scope>
</reference>
<dbReference type="EMBL" id="OY731400">
    <property type="protein sequence ID" value="CAJ1938159.1"/>
    <property type="molecule type" value="Genomic_DNA"/>
</dbReference>
<protein>
    <submittedName>
        <fullName evidence="1">Uncharacterized protein</fullName>
    </submittedName>
</protein>
<sequence length="63" mass="6932">MRHSTDQIRSNRIPFGEQTAPLRNAQRATLPSGLRALFPFQDIYLGLQGPYLSLAVTSATESA</sequence>
<accession>A0AA86V6Z7</accession>
<proteinExistence type="predicted"/>
<dbReference type="AlphaFoldDB" id="A0AA86V6Z7"/>